<evidence type="ECO:0000313" key="5">
    <source>
        <dbReference type="Proteomes" id="UP000264231"/>
    </source>
</evidence>
<evidence type="ECO:0000256" key="2">
    <source>
        <dbReference type="ARBA" id="ARBA00022803"/>
    </source>
</evidence>
<name>A0A172XBW2_BORTU</name>
<dbReference type="EMBL" id="CP015629">
    <property type="protein sequence ID" value="ANF34184.1"/>
    <property type="molecule type" value="Genomic_DNA"/>
</dbReference>
<evidence type="ECO:0000256" key="3">
    <source>
        <dbReference type="PROSITE-ProRule" id="PRU00339"/>
    </source>
</evidence>
<dbReference type="SUPFAM" id="SSF48452">
    <property type="entry name" value="TPR-like"/>
    <property type="match status" value="2"/>
</dbReference>
<keyword evidence="2 3" id="KW-0802">TPR repeat</keyword>
<dbReference type="InterPro" id="IPR019734">
    <property type="entry name" value="TPR_rpt"/>
</dbReference>
<dbReference type="Proteomes" id="UP000264231">
    <property type="component" value="Chromosome"/>
</dbReference>
<dbReference type="Pfam" id="PF07719">
    <property type="entry name" value="TPR_2"/>
    <property type="match status" value="1"/>
</dbReference>
<keyword evidence="1" id="KW-0677">Repeat</keyword>
<dbReference type="InterPro" id="IPR013105">
    <property type="entry name" value="TPR_2"/>
</dbReference>
<reference evidence="4 5" key="1">
    <citation type="submission" date="2016-05" db="EMBL/GenBank/DDBJ databases">
        <title>Chromosome and linear plasmid sequence of a 2015 human isolate of tick-borne relapsing fever spirochete, Borrelia turicatae.</title>
        <authorList>
            <person name="Kingry L.C."/>
            <person name="Dhwani B."/>
            <person name="Replogle A."/>
            <person name="Sexton C."/>
            <person name="Rowe L."/>
            <person name="Stermole B.M."/>
            <person name="Christensen A.M."/>
            <person name="Schriefer M.E."/>
        </authorList>
    </citation>
    <scope>NUCLEOTIDE SEQUENCE [LARGE SCALE GENOMIC DNA]</scope>
    <source>
        <strain evidence="4 5">BTE5EL</strain>
    </source>
</reference>
<feature type="repeat" description="TPR" evidence="3">
    <location>
        <begin position="325"/>
        <end position="358"/>
    </location>
</feature>
<dbReference type="PANTHER" id="PTHR12558">
    <property type="entry name" value="CELL DIVISION CYCLE 16,23,27"/>
    <property type="match status" value="1"/>
</dbReference>
<protein>
    <submittedName>
        <fullName evidence="4">Uncharacterized protein</fullName>
    </submittedName>
</protein>
<dbReference type="Gene3D" id="1.25.40.10">
    <property type="entry name" value="Tetratricopeptide repeat domain"/>
    <property type="match status" value="2"/>
</dbReference>
<dbReference type="SMART" id="SM00028">
    <property type="entry name" value="TPR"/>
    <property type="match status" value="4"/>
</dbReference>
<gene>
    <name evidence="4" type="ORF">A7978_03700</name>
</gene>
<sequence length="372" mass="43227">MIILIRGFMLKNIVYISLPEDFTSQIKDFIFDPKVLLPVEVDDVKHFSQDELNFEAVMSAILKISAYDQDNVNFSYYKKLLLALNPNIVNTLIHVGLTKVDEGDYNLALEIFLALKGIDNENEVLLFNLALLYEKMAENFLRVDQNMNAMTSNQNALEIYEKLLEFESPNENVFANAGFFFVKQYKLDRAQELLKHYLKISNNLRLKNKVSDVLNAIGVHKSLALNLERIYDLIILSKEDEAISKLVKLLEYHQDSWNAWFLLGWGYRRKGFYSEAKDAFLKVLSLDSKNVDAMNELAICFMELLKFDDGLKYLLRALKLEPDNIKIVSNLGILYLKMERRKEAREYFEIVLEYDSSDPLALKYLELLSSEF</sequence>
<dbReference type="PROSITE" id="PS50005">
    <property type="entry name" value="TPR"/>
    <property type="match status" value="3"/>
</dbReference>
<dbReference type="PANTHER" id="PTHR12558:SF13">
    <property type="entry name" value="CELL DIVISION CYCLE PROTEIN 27 HOMOLOG"/>
    <property type="match status" value="1"/>
</dbReference>
<evidence type="ECO:0000313" key="4">
    <source>
        <dbReference type="EMBL" id="ANF34184.1"/>
    </source>
</evidence>
<evidence type="ECO:0000256" key="1">
    <source>
        <dbReference type="ARBA" id="ARBA00022737"/>
    </source>
</evidence>
<accession>A0A172XBW2</accession>
<dbReference type="Pfam" id="PF13181">
    <property type="entry name" value="TPR_8"/>
    <property type="match status" value="1"/>
</dbReference>
<feature type="repeat" description="TPR" evidence="3">
    <location>
        <begin position="257"/>
        <end position="290"/>
    </location>
</feature>
<organism evidence="4 5">
    <name type="scientific">Borrelia turicatae</name>
    <dbReference type="NCBI Taxonomy" id="142"/>
    <lineage>
        <taxon>Bacteria</taxon>
        <taxon>Pseudomonadati</taxon>
        <taxon>Spirochaetota</taxon>
        <taxon>Spirochaetia</taxon>
        <taxon>Spirochaetales</taxon>
        <taxon>Borreliaceae</taxon>
        <taxon>Borrelia</taxon>
    </lineage>
</organism>
<proteinExistence type="predicted"/>
<dbReference type="AlphaFoldDB" id="A0A172XBW2"/>
<dbReference type="InterPro" id="IPR011990">
    <property type="entry name" value="TPR-like_helical_dom_sf"/>
</dbReference>
<feature type="repeat" description="TPR" evidence="3">
    <location>
        <begin position="291"/>
        <end position="324"/>
    </location>
</feature>